<keyword evidence="3" id="KW-0602">Photosynthesis</keyword>
<dbReference type="PROSITE" id="PS51010">
    <property type="entry name" value="CYTF"/>
    <property type="match status" value="1"/>
</dbReference>
<dbReference type="EMBL" id="JAIQCV010000013">
    <property type="protein sequence ID" value="KAH1033596.1"/>
    <property type="molecule type" value="Genomic_DNA"/>
</dbReference>
<dbReference type="GO" id="GO:0020037">
    <property type="term" value="F:heme binding"/>
    <property type="evidence" value="ECO:0007669"/>
    <property type="project" value="InterPro"/>
</dbReference>
<evidence type="ECO:0000256" key="5">
    <source>
        <dbReference type="ARBA" id="ARBA00022692"/>
    </source>
</evidence>
<keyword evidence="6" id="KW-0732">Signal</keyword>
<dbReference type="PANTHER" id="PTHR33288">
    <property type="match status" value="1"/>
</dbReference>
<dbReference type="SUPFAM" id="SSF51246">
    <property type="entry name" value="Rudiment single hybrid motif"/>
    <property type="match status" value="1"/>
</dbReference>
<dbReference type="GO" id="GO:0005506">
    <property type="term" value="F:iron ion binding"/>
    <property type="evidence" value="ECO:0007669"/>
    <property type="project" value="InterPro"/>
</dbReference>
<dbReference type="FunFam" id="2.40.50.100:FF:000007">
    <property type="entry name" value="Cytochrome f"/>
    <property type="match status" value="1"/>
</dbReference>
<dbReference type="GO" id="GO:0015979">
    <property type="term" value="P:photosynthesis"/>
    <property type="evidence" value="ECO:0007669"/>
    <property type="project" value="UniProtKB-KW"/>
</dbReference>
<gene>
    <name evidence="12" type="ORF">J1N35_045770</name>
</gene>
<keyword evidence="7" id="KW-1133">Transmembrane helix</keyword>
<evidence type="ECO:0000256" key="11">
    <source>
        <dbReference type="ARBA" id="ARBA00046266"/>
    </source>
</evidence>
<evidence type="ECO:0000256" key="1">
    <source>
        <dbReference type="ARBA" id="ARBA00003068"/>
    </source>
</evidence>
<keyword evidence="5" id="KW-0812">Transmembrane</keyword>
<dbReference type="Proteomes" id="UP000828251">
    <property type="component" value="Unassembled WGS sequence"/>
</dbReference>
<dbReference type="GO" id="GO:0009055">
    <property type="term" value="F:electron transfer activity"/>
    <property type="evidence" value="ECO:0007669"/>
    <property type="project" value="InterPro"/>
</dbReference>
<reference evidence="12 13" key="1">
    <citation type="journal article" date="2021" name="Plant Biotechnol. J.">
        <title>Multi-omics assisted identification of the key and species-specific regulatory components of drought-tolerant mechanisms in Gossypium stocksii.</title>
        <authorList>
            <person name="Yu D."/>
            <person name="Ke L."/>
            <person name="Zhang D."/>
            <person name="Wu Y."/>
            <person name="Sun Y."/>
            <person name="Mei J."/>
            <person name="Sun J."/>
            <person name="Sun Y."/>
        </authorList>
    </citation>
    <scope>NUCLEOTIDE SEQUENCE [LARGE SCALE GENOMIC DNA]</scope>
    <source>
        <strain evidence="13">cv. E1</strain>
        <tissue evidence="12">Leaf</tissue>
    </source>
</reference>
<proteinExistence type="predicted"/>
<comment type="caution">
    <text evidence="12">The sequence shown here is derived from an EMBL/GenBank/DDBJ whole genome shotgun (WGS) entry which is preliminary data.</text>
</comment>
<keyword evidence="8" id="KW-0793">Thylakoid</keyword>
<dbReference type="Pfam" id="PF01333">
    <property type="entry name" value="Apocytochr_F_C"/>
    <property type="match status" value="1"/>
</dbReference>
<evidence type="ECO:0000256" key="4">
    <source>
        <dbReference type="ARBA" id="ARBA00022640"/>
    </source>
</evidence>
<keyword evidence="4" id="KW-0934">Plastid</keyword>
<evidence type="ECO:0000256" key="10">
    <source>
        <dbReference type="ARBA" id="ARBA00025834"/>
    </source>
</evidence>
<keyword evidence="13" id="KW-1185">Reference proteome</keyword>
<dbReference type="Gene3D" id="2.40.50.100">
    <property type="match status" value="1"/>
</dbReference>
<dbReference type="OrthoDB" id="415867at2759"/>
<accession>A0A9D3UBP2</accession>
<evidence type="ECO:0000256" key="2">
    <source>
        <dbReference type="ARBA" id="ARBA00013528"/>
    </source>
</evidence>
<organism evidence="12 13">
    <name type="scientific">Gossypium stocksii</name>
    <dbReference type="NCBI Taxonomy" id="47602"/>
    <lineage>
        <taxon>Eukaryota</taxon>
        <taxon>Viridiplantae</taxon>
        <taxon>Streptophyta</taxon>
        <taxon>Embryophyta</taxon>
        <taxon>Tracheophyta</taxon>
        <taxon>Spermatophyta</taxon>
        <taxon>Magnoliopsida</taxon>
        <taxon>eudicotyledons</taxon>
        <taxon>Gunneridae</taxon>
        <taxon>Pentapetalae</taxon>
        <taxon>rosids</taxon>
        <taxon>malvids</taxon>
        <taxon>Malvales</taxon>
        <taxon>Malvaceae</taxon>
        <taxon>Malvoideae</taxon>
        <taxon>Gossypium</taxon>
    </lineage>
</organism>
<comment type="function">
    <text evidence="1">Component of the cytochrome b6-f complex, which mediates electron transfer between photosystem II (PSII) and photosystem I (PSI), cyclic electron flow around PSI, and state transitions.</text>
</comment>
<sequence>MGQIYRDRNKSSNTIYNTTTTGIVSKIVRKEKEEYEITITDVLNRYQVVDIIPPGLELLVLDDKSIKLDQLLTINPNSFILIDIGIIISVEKCGFKKA</sequence>
<dbReference type="InterPro" id="IPR011054">
    <property type="entry name" value="Rudment_hybrid_motif"/>
</dbReference>
<evidence type="ECO:0000256" key="3">
    <source>
        <dbReference type="ARBA" id="ARBA00022531"/>
    </source>
</evidence>
<dbReference type="AlphaFoldDB" id="A0A9D3UBP2"/>
<evidence type="ECO:0000313" key="12">
    <source>
        <dbReference type="EMBL" id="KAH1033596.1"/>
    </source>
</evidence>
<evidence type="ECO:0000256" key="8">
    <source>
        <dbReference type="ARBA" id="ARBA00023078"/>
    </source>
</evidence>
<comment type="subcellular location">
    <subcellularLocation>
        <location evidence="11">Plastid thylakoid membrane</location>
        <topology evidence="11">Single-pass membrane protein</topology>
    </subcellularLocation>
</comment>
<evidence type="ECO:0000313" key="13">
    <source>
        <dbReference type="Proteomes" id="UP000828251"/>
    </source>
</evidence>
<evidence type="ECO:0000256" key="9">
    <source>
        <dbReference type="ARBA" id="ARBA00023136"/>
    </source>
</evidence>
<comment type="subunit">
    <text evidence="10">The 4 large subunits of the cytochrome b6-f complex are cytochrome b6, subunit IV (17 kDa polypeptide, PetD), cytochrome f and the Rieske protein, while the 4 small subunits are PetG, PetL, PetM and PetN. The complex functions as a dimer.</text>
</comment>
<dbReference type="PANTHER" id="PTHR33288:SF10">
    <property type="entry name" value="CYTOCHROME F"/>
    <property type="match status" value="1"/>
</dbReference>
<keyword evidence="9" id="KW-0472">Membrane</keyword>
<evidence type="ECO:0000256" key="6">
    <source>
        <dbReference type="ARBA" id="ARBA00022729"/>
    </source>
</evidence>
<dbReference type="InterPro" id="IPR002325">
    <property type="entry name" value="Cyt_f"/>
</dbReference>
<evidence type="ECO:0000256" key="7">
    <source>
        <dbReference type="ARBA" id="ARBA00022989"/>
    </source>
</evidence>
<dbReference type="GO" id="GO:0009535">
    <property type="term" value="C:chloroplast thylakoid membrane"/>
    <property type="evidence" value="ECO:0007669"/>
    <property type="project" value="TreeGrafter"/>
</dbReference>
<protein>
    <recommendedName>
        <fullName evidence="2">Cytochrome f</fullName>
    </recommendedName>
</protein>
<name>A0A9D3UBP2_9ROSI</name>